<dbReference type="Pfam" id="PF12900">
    <property type="entry name" value="Pyridox_ox_2"/>
    <property type="match status" value="1"/>
</dbReference>
<accession>A0A7I8DKN8</accession>
<dbReference type="EMBL" id="AP023368">
    <property type="protein sequence ID" value="BCJ97851.1"/>
    <property type="molecule type" value="Genomic_DNA"/>
</dbReference>
<sequence length="157" mass="18094">MRRKDREITDINEILSIVKKCDVCRVALFNKEYPYIVPLNFGSSYDPDCLELYFHCANEGLKLDLINENNHVAFEMDCSHRLVTGETACEYTMEFESVCGEGIIEVLNTEEKRAALVLLMKQYSDAESFQFQESVLDRVTALKLKVQNINGKRLVKK</sequence>
<name>A0A7I8DKN8_9FIRM</name>
<dbReference type="SUPFAM" id="SSF50475">
    <property type="entry name" value="FMN-binding split barrel"/>
    <property type="match status" value="1"/>
</dbReference>
<dbReference type="KEGG" id="acht:bsdcttw_08920"/>
<gene>
    <name evidence="1" type="ORF">bsdcttw_08920</name>
</gene>
<evidence type="ECO:0000313" key="2">
    <source>
        <dbReference type="Proteomes" id="UP000515703"/>
    </source>
</evidence>
<dbReference type="Proteomes" id="UP000515703">
    <property type="component" value="Chromosome"/>
</dbReference>
<reference evidence="1 2" key="2">
    <citation type="submission" date="2020-08" db="EMBL/GenBank/DDBJ databases">
        <authorList>
            <person name="Ueki A."/>
            <person name="Tonouchi A."/>
        </authorList>
    </citation>
    <scope>NUCLEOTIDE SEQUENCE [LARGE SCALE GENOMIC DNA]</scope>
    <source>
        <strain evidence="1 2">CTTW</strain>
    </source>
</reference>
<dbReference type="RefSeq" id="WP_185258234.1">
    <property type="nucleotide sequence ID" value="NZ_AP023368.1"/>
</dbReference>
<reference evidence="1 2" key="1">
    <citation type="submission" date="2020-08" db="EMBL/GenBank/DDBJ databases">
        <title>Draft genome sequencing of an Anaerocolumna strain isolated from anoxic soil subjected to BSD treatment.</title>
        <authorList>
            <person name="Uek A."/>
            <person name="Tonouchi A."/>
        </authorList>
    </citation>
    <scope>NUCLEOTIDE SEQUENCE [LARGE SCALE GENOMIC DNA]</scope>
    <source>
        <strain evidence="1 2">CTTW</strain>
    </source>
</reference>
<keyword evidence="2" id="KW-1185">Reference proteome</keyword>
<dbReference type="Gene3D" id="2.30.110.10">
    <property type="entry name" value="Electron Transport, Fmn-binding Protein, Chain A"/>
    <property type="match status" value="1"/>
</dbReference>
<organism evidence="1 2">
    <name type="scientific">Anaerocolumna chitinilytica</name>
    <dbReference type="NCBI Taxonomy" id="1727145"/>
    <lineage>
        <taxon>Bacteria</taxon>
        <taxon>Bacillati</taxon>
        <taxon>Bacillota</taxon>
        <taxon>Clostridia</taxon>
        <taxon>Lachnospirales</taxon>
        <taxon>Lachnospiraceae</taxon>
        <taxon>Anaerocolumna</taxon>
    </lineage>
</organism>
<proteinExistence type="predicted"/>
<evidence type="ECO:0000313" key="1">
    <source>
        <dbReference type="EMBL" id="BCJ97851.1"/>
    </source>
</evidence>
<dbReference type="PANTHER" id="PTHR34071">
    <property type="entry name" value="5-NITROIMIDAZOLE ANTIBIOTICS RESISTANCE PROTEIN, NIMA-FAMILY-RELATED PROTEIN-RELATED"/>
    <property type="match status" value="1"/>
</dbReference>
<dbReference type="PANTHER" id="PTHR34071:SF2">
    <property type="entry name" value="FLAVIN-NUCLEOTIDE-BINDING PROTEIN"/>
    <property type="match status" value="1"/>
</dbReference>
<dbReference type="InterPro" id="IPR012349">
    <property type="entry name" value="Split_barrel_FMN-bd"/>
</dbReference>
<dbReference type="InterPro" id="IPR024747">
    <property type="entry name" value="Pyridox_Oxase-rel"/>
</dbReference>
<protein>
    <submittedName>
        <fullName evidence="1">MFS transporter</fullName>
    </submittedName>
</protein>
<dbReference type="AlphaFoldDB" id="A0A7I8DKN8"/>